<organism evidence="1 2">
    <name type="scientific">Mediterraneibacter gnavus</name>
    <name type="common">Ruminococcus gnavus</name>
    <dbReference type="NCBI Taxonomy" id="33038"/>
    <lineage>
        <taxon>Bacteria</taxon>
        <taxon>Bacillati</taxon>
        <taxon>Bacillota</taxon>
        <taxon>Clostridia</taxon>
        <taxon>Lachnospirales</taxon>
        <taxon>Lachnospiraceae</taxon>
        <taxon>Mediterraneibacter</taxon>
    </lineage>
</organism>
<evidence type="ECO:0008006" key="3">
    <source>
        <dbReference type="Google" id="ProtNLM"/>
    </source>
</evidence>
<protein>
    <recommendedName>
        <fullName evidence="3">Abortive phage infection protein</fullName>
    </recommendedName>
</protein>
<name>A0A415RZC6_MEDGN</name>
<gene>
    <name evidence="1" type="ORF">DWZ50_19235</name>
</gene>
<dbReference type="Proteomes" id="UP000285610">
    <property type="component" value="Unassembled WGS sequence"/>
</dbReference>
<sequence length="201" mass="23196">MCMNTVMNYESIFERYGGIMRTCELTREGISYQVLQNLIEQGRVEKIKYGYYQWQDEKAFTEVSVITALFPEAIICDMSAAMYYGYTDRAPGVWHIAVDNKSARNKFKLDFPVIKPHFIETSRLNIGVSEGNIDGITVKIYDRERVVCDCLRHVNTMDGEVFNTVIQRYIGDKKKDAAKLMMYASKLGVEKKARRVVGIWL</sequence>
<reference evidence="1 2" key="1">
    <citation type="submission" date="2018-08" db="EMBL/GenBank/DDBJ databases">
        <title>A genome reference for cultivated species of the human gut microbiota.</title>
        <authorList>
            <person name="Zou Y."/>
            <person name="Xue W."/>
            <person name="Luo G."/>
        </authorList>
    </citation>
    <scope>NUCLEOTIDE SEQUENCE [LARGE SCALE GENOMIC DNA]</scope>
    <source>
        <strain evidence="1 2">AF33-12</strain>
    </source>
</reference>
<dbReference type="AlphaFoldDB" id="A0A415RZC6"/>
<evidence type="ECO:0000313" key="2">
    <source>
        <dbReference type="Proteomes" id="UP000285610"/>
    </source>
</evidence>
<dbReference type="EMBL" id="QRQE01000088">
    <property type="protein sequence ID" value="RHM68045.1"/>
    <property type="molecule type" value="Genomic_DNA"/>
</dbReference>
<evidence type="ECO:0000313" key="1">
    <source>
        <dbReference type="EMBL" id="RHM68045.1"/>
    </source>
</evidence>
<comment type="caution">
    <text evidence="1">The sequence shown here is derived from an EMBL/GenBank/DDBJ whole genome shotgun (WGS) entry which is preliminary data.</text>
</comment>
<accession>A0A415RZC6</accession>
<proteinExistence type="predicted"/>